<feature type="compositionally biased region" description="Basic and acidic residues" evidence="1">
    <location>
        <begin position="204"/>
        <end position="216"/>
    </location>
</feature>
<comment type="caution">
    <text evidence="2">The sequence shown here is derived from an EMBL/GenBank/DDBJ whole genome shotgun (WGS) entry which is preliminary data.</text>
</comment>
<dbReference type="AlphaFoldDB" id="A0A507B1H5"/>
<feature type="region of interest" description="Disordered" evidence="1">
    <location>
        <begin position="61"/>
        <end position="168"/>
    </location>
</feature>
<keyword evidence="3" id="KW-1185">Reference proteome</keyword>
<dbReference type="EMBL" id="SKBQ01000032">
    <property type="protein sequence ID" value="TPX13723.1"/>
    <property type="molecule type" value="Genomic_DNA"/>
</dbReference>
<accession>A0A507B1H5</accession>
<feature type="compositionally biased region" description="Basic and acidic residues" evidence="1">
    <location>
        <begin position="86"/>
        <end position="107"/>
    </location>
</feature>
<evidence type="ECO:0000313" key="3">
    <source>
        <dbReference type="Proteomes" id="UP000319257"/>
    </source>
</evidence>
<dbReference type="RefSeq" id="XP_030995434.1">
    <property type="nucleotide sequence ID" value="XM_031140502.1"/>
</dbReference>
<dbReference type="Proteomes" id="UP000319257">
    <property type="component" value="Unassembled WGS sequence"/>
</dbReference>
<gene>
    <name evidence="2" type="ORF">E0L32_005926</name>
</gene>
<feature type="compositionally biased region" description="Polar residues" evidence="1">
    <location>
        <begin position="1"/>
        <end position="15"/>
    </location>
</feature>
<feature type="region of interest" description="Disordered" evidence="1">
    <location>
        <begin position="1"/>
        <end position="33"/>
    </location>
</feature>
<name>A0A507B1H5_9PEZI</name>
<feature type="region of interest" description="Disordered" evidence="1">
    <location>
        <begin position="183"/>
        <end position="251"/>
    </location>
</feature>
<feature type="compositionally biased region" description="Polar residues" evidence="1">
    <location>
        <begin position="111"/>
        <end position="128"/>
    </location>
</feature>
<sequence length="251" mass="28290">MNTPASPNNSGSQSHPPGRGRPRTENFRSRAANRRRFVQWHSLHTPDAPIPILLPMLPQRLPSSTQMATPESPALPMQRATRSPSPHKDVSATKDSRLDQPPQREIDDYNFTISPAYQPQPDFSTSKSVPDVGAQSPRAPRVLLPPTSCYETNAKPAEPEREVPTARFQSPQLTWFDIPRYNNRPRRHVAPKKKRAPPDLLGDFQREVPPWHRLPECLEPEVPNAVSEKVQTEAQEDGDDSSDSDLIYFSD</sequence>
<feature type="compositionally biased region" description="Acidic residues" evidence="1">
    <location>
        <begin position="234"/>
        <end position="243"/>
    </location>
</feature>
<proteinExistence type="predicted"/>
<protein>
    <submittedName>
        <fullName evidence="2">Uncharacterized protein</fullName>
    </submittedName>
</protein>
<dbReference type="InParanoid" id="A0A507B1H5"/>
<evidence type="ECO:0000313" key="2">
    <source>
        <dbReference type="EMBL" id="TPX13723.1"/>
    </source>
</evidence>
<evidence type="ECO:0000256" key="1">
    <source>
        <dbReference type="SAM" id="MobiDB-lite"/>
    </source>
</evidence>
<feature type="compositionally biased region" description="Basic residues" evidence="1">
    <location>
        <begin position="183"/>
        <end position="195"/>
    </location>
</feature>
<dbReference type="GeneID" id="41973373"/>
<organism evidence="2 3">
    <name type="scientific">Thyridium curvatum</name>
    <dbReference type="NCBI Taxonomy" id="1093900"/>
    <lineage>
        <taxon>Eukaryota</taxon>
        <taxon>Fungi</taxon>
        <taxon>Dikarya</taxon>
        <taxon>Ascomycota</taxon>
        <taxon>Pezizomycotina</taxon>
        <taxon>Sordariomycetes</taxon>
        <taxon>Sordariomycetidae</taxon>
        <taxon>Thyridiales</taxon>
        <taxon>Thyridiaceae</taxon>
        <taxon>Thyridium</taxon>
    </lineage>
</organism>
<reference evidence="2 3" key="1">
    <citation type="submission" date="2019-06" db="EMBL/GenBank/DDBJ databases">
        <title>Draft genome sequence of the filamentous fungus Phialemoniopsis curvata isolated from diesel fuel.</title>
        <authorList>
            <person name="Varaljay V.A."/>
            <person name="Lyon W.J."/>
            <person name="Crouch A.L."/>
            <person name="Drake C.E."/>
            <person name="Hollomon J.M."/>
            <person name="Nadeau L.J."/>
            <person name="Nunn H.S."/>
            <person name="Stevenson B.S."/>
            <person name="Bojanowski C.L."/>
            <person name="Crookes-Goodson W.J."/>
        </authorList>
    </citation>
    <scope>NUCLEOTIDE SEQUENCE [LARGE SCALE GENOMIC DNA]</scope>
    <source>
        <strain evidence="2 3">D216</strain>
    </source>
</reference>